<feature type="signal peptide" evidence="1">
    <location>
        <begin position="1"/>
        <end position="30"/>
    </location>
</feature>
<dbReference type="AlphaFoldDB" id="A0A804IZJ2"/>
<dbReference type="Gramene" id="Ma05_t01080.1">
    <property type="protein sequence ID" value="Ma05_p01080.1"/>
    <property type="gene ID" value="Ma05_g01080"/>
</dbReference>
<dbReference type="Proteomes" id="UP000012960">
    <property type="component" value="Unplaced"/>
</dbReference>
<keyword evidence="5" id="KW-1185">Reference proteome</keyword>
<dbReference type="OMA" id="IAMSDSA"/>
<protein>
    <submittedName>
        <fullName evidence="3">(wild Malaysian banana) hypothetical protein</fullName>
    </submittedName>
</protein>
<organism evidence="4 5">
    <name type="scientific">Musa acuminata subsp. malaccensis</name>
    <name type="common">Wild banana</name>
    <name type="synonym">Musa malaccensis</name>
    <dbReference type="NCBI Taxonomy" id="214687"/>
    <lineage>
        <taxon>Eukaryota</taxon>
        <taxon>Viridiplantae</taxon>
        <taxon>Streptophyta</taxon>
        <taxon>Embryophyta</taxon>
        <taxon>Tracheophyta</taxon>
        <taxon>Spermatophyta</taxon>
        <taxon>Magnoliopsida</taxon>
        <taxon>Liliopsida</taxon>
        <taxon>Zingiberales</taxon>
        <taxon>Musaceae</taxon>
        <taxon>Musa</taxon>
    </lineage>
</organism>
<evidence type="ECO:0000313" key="5">
    <source>
        <dbReference type="Proteomes" id="UP000012960"/>
    </source>
</evidence>
<feature type="chain" id="PRO_5033611534" evidence="1">
    <location>
        <begin position="31"/>
        <end position="129"/>
    </location>
</feature>
<keyword evidence="1" id="KW-0732">Signal</keyword>
<gene>
    <name evidence="3" type="ORF">GSMUA_253350.1</name>
</gene>
<dbReference type="EnsemblPlants" id="Ma05_t01080.1">
    <property type="protein sequence ID" value="Ma05_p01080.1"/>
    <property type="gene ID" value="Ma05_g01080"/>
</dbReference>
<sequence>MNCGSSRLSISAVLISSLLFFSRSILSSMAEATTKPDEATVQIVYVEKPEAEEPEAFHIRTLAAVLGSEEAATDAVIYHYKHATSGFSAKLTQSQVEQLSRQPGVLQVVPSRTYNLHGSRGGTSGVMGL</sequence>
<dbReference type="GO" id="GO:0004866">
    <property type="term" value="F:endopeptidase inhibitor activity"/>
    <property type="evidence" value="ECO:0000318"/>
    <property type="project" value="GO_Central"/>
</dbReference>
<dbReference type="FunCoup" id="A0A804IZJ2">
    <property type="interactions" value="3729"/>
</dbReference>
<dbReference type="EMBL" id="HG996470">
    <property type="protein sequence ID" value="CAG1837158.1"/>
    <property type="molecule type" value="Genomic_DNA"/>
</dbReference>
<dbReference type="PANTHER" id="PTHR48222">
    <property type="entry name" value="PROTEINASE INHIBITOR, PROPEPTIDE"/>
    <property type="match status" value="1"/>
</dbReference>
<name>A0A804IZJ2_MUSAM</name>
<dbReference type="Pfam" id="PF05922">
    <property type="entry name" value="Inhibitor_I9"/>
    <property type="match status" value="1"/>
</dbReference>
<evidence type="ECO:0000313" key="4">
    <source>
        <dbReference type="EnsemblPlants" id="Ma05_p01080.1"/>
    </source>
</evidence>
<dbReference type="PANTHER" id="PTHR48222:SF4">
    <property type="entry name" value="PROTEINASE INHIBITOR, PROPEPTIDE"/>
    <property type="match status" value="1"/>
</dbReference>
<evidence type="ECO:0000256" key="1">
    <source>
        <dbReference type="SAM" id="SignalP"/>
    </source>
</evidence>
<dbReference type="InterPro" id="IPR010259">
    <property type="entry name" value="S8pro/Inhibitor_I9"/>
</dbReference>
<accession>A0A804IZJ2</accession>
<proteinExistence type="predicted"/>
<reference evidence="4" key="2">
    <citation type="submission" date="2021-05" db="UniProtKB">
        <authorList>
            <consortium name="EnsemblPlants"/>
        </authorList>
    </citation>
    <scope>IDENTIFICATION</scope>
    <source>
        <strain evidence="4">subsp. malaccensis</strain>
    </source>
</reference>
<dbReference type="OrthoDB" id="687377at2759"/>
<dbReference type="InterPro" id="IPR037045">
    <property type="entry name" value="S8pro/Inhibitor_I9_sf"/>
</dbReference>
<feature type="domain" description="Inhibitor I9" evidence="2">
    <location>
        <begin position="43"/>
        <end position="117"/>
    </location>
</feature>
<dbReference type="Gene3D" id="3.30.70.80">
    <property type="entry name" value="Peptidase S8 propeptide/proteinase inhibitor I9"/>
    <property type="match status" value="1"/>
</dbReference>
<evidence type="ECO:0000259" key="2">
    <source>
        <dbReference type="Pfam" id="PF05922"/>
    </source>
</evidence>
<reference evidence="3" key="1">
    <citation type="submission" date="2021-03" db="EMBL/GenBank/DDBJ databases">
        <authorList>
            <consortium name="Genoscope - CEA"/>
            <person name="William W."/>
        </authorList>
    </citation>
    <scope>NUCLEOTIDE SEQUENCE</scope>
    <source>
        <strain evidence="3">Doubled-haploid Pahang</strain>
    </source>
</reference>
<evidence type="ECO:0000313" key="3">
    <source>
        <dbReference type="EMBL" id="CAG1837158.1"/>
    </source>
</evidence>
<dbReference type="InParanoid" id="A0A804IZJ2"/>